<evidence type="ECO:0000256" key="5">
    <source>
        <dbReference type="ARBA" id="ARBA00023136"/>
    </source>
</evidence>
<evidence type="ECO:0000313" key="8">
    <source>
        <dbReference type="Proteomes" id="UP000507470"/>
    </source>
</evidence>
<evidence type="ECO:0000256" key="1">
    <source>
        <dbReference type="ARBA" id="ARBA00004370"/>
    </source>
</evidence>
<dbReference type="PANTHER" id="PTHR24365">
    <property type="entry name" value="TOLL-LIKE RECEPTOR"/>
    <property type="match status" value="1"/>
</dbReference>
<dbReference type="AlphaFoldDB" id="A0A6J8B7K2"/>
<dbReference type="Gene3D" id="3.40.50.10140">
    <property type="entry name" value="Toll/interleukin-1 receptor homology (TIR) domain"/>
    <property type="match status" value="1"/>
</dbReference>
<dbReference type="GO" id="GO:0005886">
    <property type="term" value="C:plasma membrane"/>
    <property type="evidence" value="ECO:0007669"/>
    <property type="project" value="TreeGrafter"/>
</dbReference>
<proteinExistence type="predicted"/>
<name>A0A6J8B7K2_MYTCO</name>
<dbReference type="PRINTS" id="PR01537">
    <property type="entry name" value="INTRLKN1R1F"/>
</dbReference>
<dbReference type="OrthoDB" id="6071240at2759"/>
<dbReference type="SUPFAM" id="SSF52200">
    <property type="entry name" value="Toll/Interleukin receptor TIR domain"/>
    <property type="match status" value="1"/>
</dbReference>
<sequence>MTGLMMFIFILCGGISYRFRWKLRYLYYMVKVKWHQSEYKSDDTDARLYMYDAFLSYADGDQTFVHEILLHQLEKVGGIQLFLHKRNFLPGNDIATNITSAIHNSRKTIVIMSPNYLASFLCMFEYNMARMESIYERDCENILFLVLYKQISACDLPLQILELVHCQSYIEYPNDEYGDVVFWEQLKRAIQSC</sequence>
<dbReference type="Pfam" id="PF01582">
    <property type="entry name" value="TIR"/>
    <property type="match status" value="1"/>
</dbReference>
<keyword evidence="8" id="KW-1185">Reference proteome</keyword>
<dbReference type="GO" id="GO:0038023">
    <property type="term" value="F:signaling receptor activity"/>
    <property type="evidence" value="ECO:0007669"/>
    <property type="project" value="TreeGrafter"/>
</dbReference>
<protein>
    <submittedName>
        <fullName evidence="7">Toll-like receptor 4</fullName>
    </submittedName>
</protein>
<keyword evidence="5" id="KW-0472">Membrane</keyword>
<dbReference type="InterPro" id="IPR000157">
    <property type="entry name" value="TIR_dom"/>
</dbReference>
<reference evidence="7 8" key="1">
    <citation type="submission" date="2020-06" db="EMBL/GenBank/DDBJ databases">
        <authorList>
            <person name="Li R."/>
            <person name="Bekaert M."/>
        </authorList>
    </citation>
    <scope>NUCLEOTIDE SEQUENCE [LARGE SCALE GENOMIC DNA]</scope>
    <source>
        <strain evidence="8">wild</strain>
    </source>
</reference>
<organism evidence="7 8">
    <name type="scientific">Mytilus coruscus</name>
    <name type="common">Sea mussel</name>
    <dbReference type="NCBI Taxonomy" id="42192"/>
    <lineage>
        <taxon>Eukaryota</taxon>
        <taxon>Metazoa</taxon>
        <taxon>Spiralia</taxon>
        <taxon>Lophotrochozoa</taxon>
        <taxon>Mollusca</taxon>
        <taxon>Bivalvia</taxon>
        <taxon>Autobranchia</taxon>
        <taxon>Pteriomorphia</taxon>
        <taxon>Mytilida</taxon>
        <taxon>Mytiloidea</taxon>
        <taxon>Mytilidae</taxon>
        <taxon>Mytilinae</taxon>
        <taxon>Mytilus</taxon>
    </lineage>
</organism>
<feature type="domain" description="TIR" evidence="6">
    <location>
        <begin position="49"/>
        <end position="190"/>
    </location>
</feature>
<dbReference type="InterPro" id="IPR035897">
    <property type="entry name" value="Toll_tir_struct_dom_sf"/>
</dbReference>
<accession>A0A6J8B7K2</accession>
<dbReference type="GO" id="GO:0007165">
    <property type="term" value="P:signal transduction"/>
    <property type="evidence" value="ECO:0007669"/>
    <property type="project" value="InterPro"/>
</dbReference>
<keyword evidence="2" id="KW-0812">Transmembrane</keyword>
<evidence type="ECO:0000256" key="3">
    <source>
        <dbReference type="ARBA" id="ARBA00022729"/>
    </source>
</evidence>
<keyword evidence="4" id="KW-1133">Transmembrane helix</keyword>
<evidence type="ECO:0000256" key="2">
    <source>
        <dbReference type="ARBA" id="ARBA00022692"/>
    </source>
</evidence>
<dbReference type="PROSITE" id="PS50104">
    <property type="entry name" value="TIR"/>
    <property type="match status" value="1"/>
</dbReference>
<keyword evidence="3" id="KW-0732">Signal</keyword>
<dbReference type="EMBL" id="CACVKT020002760">
    <property type="protein sequence ID" value="CAC5379928.1"/>
    <property type="molecule type" value="Genomic_DNA"/>
</dbReference>
<gene>
    <name evidence="7" type="ORF">MCOR_15930</name>
</gene>
<evidence type="ECO:0000259" key="6">
    <source>
        <dbReference type="PROSITE" id="PS50104"/>
    </source>
</evidence>
<dbReference type="PANTHER" id="PTHR24365:SF541">
    <property type="entry name" value="PROTEIN TOLL-RELATED"/>
    <property type="match status" value="1"/>
</dbReference>
<dbReference type="SMART" id="SM00255">
    <property type="entry name" value="TIR"/>
    <property type="match status" value="1"/>
</dbReference>
<evidence type="ECO:0000256" key="4">
    <source>
        <dbReference type="ARBA" id="ARBA00022989"/>
    </source>
</evidence>
<evidence type="ECO:0000313" key="7">
    <source>
        <dbReference type="EMBL" id="CAC5379928.1"/>
    </source>
</evidence>
<dbReference type="Proteomes" id="UP000507470">
    <property type="component" value="Unassembled WGS sequence"/>
</dbReference>
<keyword evidence="7" id="KW-0675">Receptor</keyword>
<comment type="subcellular location">
    <subcellularLocation>
        <location evidence="1">Membrane</location>
    </subcellularLocation>
</comment>